<evidence type="ECO:0000313" key="1">
    <source>
        <dbReference type="EMBL" id="BAL04382.1"/>
    </source>
</evidence>
<proteinExistence type="predicted"/>
<protein>
    <submittedName>
        <fullName evidence="1">Nonstructural protein NSP1.pep2</fullName>
    </submittedName>
</protein>
<reference evidence="1" key="1">
    <citation type="journal article" date="2011" name="J. Gen. Virol.">
        <title>Genetic divergence and classification of non-structural protein 1 among porcine rotaviruses of species B.</title>
        <authorList>
            <person name="Suzuki T."/>
            <person name="Kuga K."/>
            <person name="Miyazaki A."/>
            <person name="Tsunemitsu H."/>
        </authorList>
    </citation>
    <scope>NUCLEOTIDE SEQUENCE</scope>
    <source>
        <strain evidence="1">PB-93-I5</strain>
    </source>
</reference>
<sequence>MSLKEFLEHAKYKKDLIPTYQNHLFDPTALSKKPLKVECVKYDSPLREVPHLAGESILLEDVCPLHHEHFCGAVHIPKQTNLRPRGRIIHITADKIAWPCGLESIIIDGKVINGSAFVKCRCGQFYPTIINQPSEFFFLTCCSNDTKSIKIGLCEKYKCLNCAKDMRWFTPGRGIFTTHQYYLPSQTCPSCTPFRDTVAVMSLLNKVNFLGPDFNKMREDYDWKRQLENNCESAFRSFNSPQLAHRITTYERIEPTYTMHTITETLSSVNRRWHNQIKITPVHRGKVIVSDGYRRCVIEFTDNADLYCSFNMLLLQWKLA</sequence>
<dbReference type="EMBL" id="AB646363">
    <property type="protein sequence ID" value="BAL04382.1"/>
    <property type="molecule type" value="Genomic_RNA"/>
</dbReference>
<organism evidence="1">
    <name type="scientific">Porcine rotavirus B</name>
    <dbReference type="NCBI Taxonomy" id="449582"/>
    <lineage>
        <taxon>Viruses</taxon>
        <taxon>Riboviria</taxon>
        <taxon>Orthornavirae</taxon>
        <taxon>Duplornaviricota</taxon>
        <taxon>Resentoviricetes</taxon>
        <taxon>Reovirales</taxon>
        <taxon>Sedoreoviridae</taxon>
        <taxon>Rotavirus</taxon>
        <taxon>Rotavirus betagastroenteritidis</taxon>
        <taxon>Rotavirus B</taxon>
    </lineage>
</organism>
<name>G3XHN0_9REOV</name>
<accession>G3XHN0</accession>